<dbReference type="OrthoDB" id="9804614at2"/>
<dbReference type="InterPro" id="IPR007351">
    <property type="entry name" value="YjbR"/>
</dbReference>
<dbReference type="RefSeq" id="WP_034295997.1">
    <property type="nucleotide sequence ID" value="NZ_CP091519.2"/>
</dbReference>
<keyword evidence="2" id="KW-1185">Reference proteome</keyword>
<dbReference type="EMBL" id="UFSO01000002">
    <property type="protein sequence ID" value="SSY70905.1"/>
    <property type="molecule type" value="Genomic_DNA"/>
</dbReference>
<dbReference type="PANTHER" id="PTHR35145">
    <property type="entry name" value="CYTOPLASMIC PROTEIN-RELATED"/>
    <property type="match status" value="1"/>
</dbReference>
<protein>
    <submittedName>
        <fullName evidence="1">Uncharacterized protein conserved in bacteria</fullName>
    </submittedName>
</protein>
<evidence type="ECO:0000313" key="1">
    <source>
        <dbReference type="EMBL" id="SSY70905.1"/>
    </source>
</evidence>
<dbReference type="InterPro" id="IPR038056">
    <property type="entry name" value="YjbR-like_sf"/>
</dbReference>
<name>A0A376BMP5_9NEIS</name>
<dbReference type="STRING" id="1120980.GCA_000745955_02661"/>
<dbReference type="Gene3D" id="3.90.1150.30">
    <property type="match status" value="1"/>
</dbReference>
<dbReference type="Proteomes" id="UP000254209">
    <property type="component" value="Unassembled WGS sequence"/>
</dbReference>
<sequence>MPTQREWITQLIQQHYRVQAEYLWSKHPDYAVFRHAHNRKWFAITMTVSGSQIALPDVANIQIMNVKLPPEWVAELRGQHGFAPAYHMNKTHWLSVRLDNTLPEQQLMDLLQQSFVQTE</sequence>
<dbReference type="Pfam" id="PF04237">
    <property type="entry name" value="YjbR"/>
    <property type="match status" value="1"/>
</dbReference>
<accession>A0A376BMP5</accession>
<gene>
    <name evidence="1" type="primary">yjbR</name>
    <name evidence="1" type="ORF">NCTC10283_01026</name>
</gene>
<proteinExistence type="predicted"/>
<reference evidence="1 2" key="1">
    <citation type="submission" date="2018-06" db="EMBL/GenBank/DDBJ databases">
        <authorList>
            <consortium name="Pathogen Informatics"/>
            <person name="Doyle S."/>
        </authorList>
    </citation>
    <scope>NUCLEOTIDE SEQUENCE [LARGE SCALE GENOMIC DNA]</scope>
    <source>
        <strain evidence="1 2">NCTC10283</strain>
    </source>
</reference>
<dbReference type="PANTHER" id="PTHR35145:SF1">
    <property type="entry name" value="CYTOPLASMIC PROTEIN"/>
    <property type="match status" value="1"/>
</dbReference>
<dbReference type="AlphaFoldDB" id="A0A376BMP5"/>
<dbReference type="InterPro" id="IPR058532">
    <property type="entry name" value="YjbR/MT2646/Rv2570-like"/>
</dbReference>
<evidence type="ECO:0000313" key="2">
    <source>
        <dbReference type="Proteomes" id="UP000254209"/>
    </source>
</evidence>
<organism evidence="1 2">
    <name type="scientific">Alysiella crassa</name>
    <dbReference type="NCBI Taxonomy" id="153491"/>
    <lineage>
        <taxon>Bacteria</taxon>
        <taxon>Pseudomonadati</taxon>
        <taxon>Pseudomonadota</taxon>
        <taxon>Betaproteobacteria</taxon>
        <taxon>Neisseriales</taxon>
        <taxon>Neisseriaceae</taxon>
        <taxon>Alysiella</taxon>
    </lineage>
</organism>
<dbReference type="SUPFAM" id="SSF142906">
    <property type="entry name" value="YjbR-like"/>
    <property type="match status" value="1"/>
</dbReference>